<protein>
    <submittedName>
        <fullName evidence="1">Uncharacterized protein</fullName>
    </submittedName>
</protein>
<evidence type="ECO:0000313" key="2">
    <source>
        <dbReference type="Proteomes" id="UP000805704"/>
    </source>
</evidence>
<dbReference type="Proteomes" id="UP000805704">
    <property type="component" value="Chromosome 19"/>
</dbReference>
<sequence>MPDSHREGVKLENNMKPAAVKLRRWLPSQQSSTEREGKVREERTQAKQPNNNQSNEALRAEVRYRKAALELVVQYFAGGHLRKLSVYNEAALQLKDSLLQHRRAHCSSITEE</sequence>
<accession>A0ACB7F0S3</accession>
<dbReference type="EMBL" id="CM024807">
    <property type="protein sequence ID" value="KAG8008099.1"/>
    <property type="molecule type" value="Genomic_DNA"/>
</dbReference>
<name>A0ACB7F0S3_NIBAL</name>
<proteinExistence type="predicted"/>
<reference evidence="1" key="1">
    <citation type="submission" date="2020-04" db="EMBL/GenBank/DDBJ databases">
        <title>A chromosome-scale assembly and high-density genetic map of the yellow drum (Nibea albiflora) genome.</title>
        <authorList>
            <person name="Xu D."/>
            <person name="Zhang W."/>
            <person name="Chen R."/>
            <person name="Tan P."/>
            <person name="Wang L."/>
            <person name="Song H."/>
            <person name="Tian L."/>
            <person name="Zhu Q."/>
            <person name="Wang B."/>
        </authorList>
    </citation>
    <scope>NUCLEOTIDE SEQUENCE</scope>
    <source>
        <strain evidence="1">ZJHYS-2018</strain>
    </source>
</reference>
<comment type="caution">
    <text evidence="1">The sequence shown here is derived from an EMBL/GenBank/DDBJ whole genome shotgun (WGS) entry which is preliminary data.</text>
</comment>
<evidence type="ECO:0000313" key="1">
    <source>
        <dbReference type="EMBL" id="KAG8008099.1"/>
    </source>
</evidence>
<keyword evidence="2" id="KW-1185">Reference proteome</keyword>
<organism evidence="1 2">
    <name type="scientific">Nibea albiflora</name>
    <name type="common">Yellow drum</name>
    <name type="synonym">Corvina albiflora</name>
    <dbReference type="NCBI Taxonomy" id="240163"/>
    <lineage>
        <taxon>Eukaryota</taxon>
        <taxon>Metazoa</taxon>
        <taxon>Chordata</taxon>
        <taxon>Craniata</taxon>
        <taxon>Vertebrata</taxon>
        <taxon>Euteleostomi</taxon>
        <taxon>Actinopterygii</taxon>
        <taxon>Neopterygii</taxon>
        <taxon>Teleostei</taxon>
        <taxon>Neoteleostei</taxon>
        <taxon>Acanthomorphata</taxon>
        <taxon>Eupercaria</taxon>
        <taxon>Sciaenidae</taxon>
        <taxon>Nibea</taxon>
    </lineage>
</organism>
<gene>
    <name evidence="1" type="ORF">GBF38_019087</name>
</gene>